<dbReference type="EMBL" id="JACGWZ010000005">
    <property type="protein sequence ID" value="MBA8826278.1"/>
    <property type="molecule type" value="Genomic_DNA"/>
</dbReference>
<sequence length="104" mass="11161">MDAADLRARQADTAEVLAALLREYAFPPIGWSIDSFDGALEGRIYRDSADAALADLTTVAELLGTEVGEHAPESGTSRTQLLVQGRYHRTPITVYGQVTVIGAE</sequence>
<gene>
    <name evidence="1" type="ORF">FHX42_003654</name>
</gene>
<name>A0A839E5W7_9PSEU</name>
<protein>
    <submittedName>
        <fullName evidence="1">Uncharacterized protein</fullName>
    </submittedName>
</protein>
<organism evidence="1 2">
    <name type="scientific">Halosaccharopolyspora lacisalsi</name>
    <dbReference type="NCBI Taxonomy" id="1000566"/>
    <lineage>
        <taxon>Bacteria</taxon>
        <taxon>Bacillati</taxon>
        <taxon>Actinomycetota</taxon>
        <taxon>Actinomycetes</taxon>
        <taxon>Pseudonocardiales</taxon>
        <taxon>Pseudonocardiaceae</taxon>
        <taxon>Halosaccharopolyspora</taxon>
    </lineage>
</organism>
<evidence type="ECO:0000313" key="1">
    <source>
        <dbReference type="EMBL" id="MBA8826278.1"/>
    </source>
</evidence>
<dbReference type="AlphaFoldDB" id="A0A839E5W7"/>
<accession>A0A839E5W7</accession>
<reference evidence="1 2" key="1">
    <citation type="submission" date="2020-07" db="EMBL/GenBank/DDBJ databases">
        <title>Sequencing the genomes of 1000 actinobacteria strains.</title>
        <authorList>
            <person name="Klenk H.-P."/>
        </authorList>
    </citation>
    <scope>NUCLEOTIDE SEQUENCE [LARGE SCALE GENOMIC DNA]</scope>
    <source>
        <strain evidence="1 2">DSM 45975</strain>
    </source>
</reference>
<dbReference type="Proteomes" id="UP000569329">
    <property type="component" value="Unassembled WGS sequence"/>
</dbReference>
<evidence type="ECO:0000313" key="2">
    <source>
        <dbReference type="Proteomes" id="UP000569329"/>
    </source>
</evidence>
<keyword evidence="2" id="KW-1185">Reference proteome</keyword>
<dbReference type="RefSeq" id="WP_182545519.1">
    <property type="nucleotide sequence ID" value="NZ_JACGWZ010000005.1"/>
</dbReference>
<comment type="caution">
    <text evidence="1">The sequence shown here is derived from an EMBL/GenBank/DDBJ whole genome shotgun (WGS) entry which is preliminary data.</text>
</comment>
<proteinExistence type="predicted"/>